<gene>
    <name evidence="2" type="ORF">BCF38_104336</name>
    <name evidence="3" type="ORF">SAMN05421539_104336</name>
</gene>
<dbReference type="Proteomes" id="UP000251571">
    <property type="component" value="Unassembled WGS sequence"/>
</dbReference>
<reference evidence="2 4" key="2">
    <citation type="submission" date="2018-03" db="EMBL/GenBank/DDBJ databases">
        <title>Genomic Encyclopedia of Archaeal and Bacterial Type Strains, Phase II (KMG-II): from individual species to whole genera.</title>
        <authorList>
            <person name="Goeker M."/>
        </authorList>
    </citation>
    <scope>NUCLEOTIDE SEQUENCE [LARGE SCALE GENOMIC DNA]</scope>
    <source>
        <strain evidence="2 4">DSM 25227</strain>
    </source>
</reference>
<protein>
    <submittedName>
        <fullName evidence="3">Uncharacterized protein</fullName>
    </submittedName>
</protein>
<keyword evidence="4" id="KW-1185">Reference proteome</keyword>
<reference evidence="3 5" key="1">
    <citation type="submission" date="2016-10" db="EMBL/GenBank/DDBJ databases">
        <authorList>
            <person name="Cai Z."/>
        </authorList>
    </citation>
    <scope>NUCLEOTIDE SEQUENCE [LARGE SCALE GENOMIC DNA]</scope>
    <source>
        <strain evidence="3 5">DSM 25227</strain>
    </source>
</reference>
<dbReference type="AlphaFoldDB" id="A0A2Y9ANL9"/>
<evidence type="ECO:0000313" key="5">
    <source>
        <dbReference type="Proteomes" id="UP000251571"/>
    </source>
</evidence>
<proteinExistence type="predicted"/>
<evidence type="ECO:0000313" key="3">
    <source>
        <dbReference type="EMBL" id="SSA46061.1"/>
    </source>
</evidence>
<organism evidence="3 5">
    <name type="scientific">Jannaschia seohaensis</name>
    <dbReference type="NCBI Taxonomy" id="475081"/>
    <lineage>
        <taxon>Bacteria</taxon>
        <taxon>Pseudomonadati</taxon>
        <taxon>Pseudomonadota</taxon>
        <taxon>Alphaproteobacteria</taxon>
        <taxon>Rhodobacterales</taxon>
        <taxon>Roseobacteraceae</taxon>
        <taxon>Jannaschia</taxon>
    </lineage>
</organism>
<evidence type="ECO:0000313" key="2">
    <source>
        <dbReference type="EMBL" id="PWJ19399.1"/>
    </source>
</evidence>
<evidence type="ECO:0000256" key="1">
    <source>
        <dbReference type="SAM" id="MobiDB-lite"/>
    </source>
</evidence>
<accession>A0A2Y9ANL9</accession>
<evidence type="ECO:0000313" key="4">
    <source>
        <dbReference type="Proteomes" id="UP000245839"/>
    </source>
</evidence>
<dbReference type="Proteomes" id="UP000245839">
    <property type="component" value="Unassembled WGS sequence"/>
</dbReference>
<sequence length="30" mass="3536">MRPKWAATQEEARADRINSARWPRNEQVAP</sequence>
<feature type="region of interest" description="Disordered" evidence="1">
    <location>
        <begin position="1"/>
        <end position="30"/>
    </location>
</feature>
<dbReference type="EMBL" id="UETC01000004">
    <property type="protein sequence ID" value="SSA46061.1"/>
    <property type="molecule type" value="Genomic_DNA"/>
</dbReference>
<name>A0A2Y9ANL9_9RHOB</name>
<dbReference type="EMBL" id="QGDJ01000004">
    <property type="protein sequence ID" value="PWJ19399.1"/>
    <property type="molecule type" value="Genomic_DNA"/>
</dbReference>